<dbReference type="SUPFAM" id="SSF52335">
    <property type="entry name" value="Methylglyoxal synthase-like"/>
    <property type="match status" value="1"/>
</dbReference>
<dbReference type="InterPro" id="IPR016193">
    <property type="entry name" value="Cytidine_deaminase-like"/>
</dbReference>
<keyword evidence="11" id="KW-1185">Reference proteome</keyword>
<dbReference type="InterPro" id="IPR002695">
    <property type="entry name" value="PurH-like"/>
</dbReference>
<gene>
    <name evidence="8 10" type="primary">purH</name>
    <name evidence="10" type="ORF">VB738_08660</name>
</gene>
<evidence type="ECO:0000256" key="4">
    <source>
        <dbReference type="ARBA" id="ARBA00022679"/>
    </source>
</evidence>
<dbReference type="PROSITE" id="PS51855">
    <property type="entry name" value="MGS"/>
    <property type="match status" value="1"/>
</dbReference>
<comment type="catalytic activity">
    <reaction evidence="8">
        <text>(6R)-10-formyltetrahydrofolate + 5-amino-1-(5-phospho-beta-D-ribosyl)imidazole-4-carboxamide = 5-formamido-1-(5-phospho-D-ribosyl)imidazole-4-carboxamide + (6S)-5,6,7,8-tetrahydrofolate</text>
        <dbReference type="Rhea" id="RHEA:22192"/>
        <dbReference type="ChEBI" id="CHEBI:57453"/>
        <dbReference type="ChEBI" id="CHEBI:58467"/>
        <dbReference type="ChEBI" id="CHEBI:58475"/>
        <dbReference type="ChEBI" id="CHEBI:195366"/>
        <dbReference type="EC" id="2.1.2.3"/>
    </reaction>
</comment>
<dbReference type="EC" id="2.1.2.3" evidence="8"/>
<dbReference type="RefSeq" id="WP_323305363.1">
    <property type="nucleotide sequence ID" value="NZ_JAYGHX010000004.1"/>
</dbReference>
<evidence type="ECO:0000256" key="8">
    <source>
        <dbReference type="HAMAP-Rule" id="MF_00139"/>
    </source>
</evidence>
<dbReference type="SMART" id="SM00851">
    <property type="entry name" value="MGS"/>
    <property type="match status" value="1"/>
</dbReference>
<name>A0ABU5RU89_9CYAN</name>
<evidence type="ECO:0000256" key="3">
    <source>
        <dbReference type="ARBA" id="ARBA00007667"/>
    </source>
</evidence>
<evidence type="ECO:0000313" key="11">
    <source>
        <dbReference type="Proteomes" id="UP001304461"/>
    </source>
</evidence>
<dbReference type="Proteomes" id="UP001304461">
    <property type="component" value="Unassembled WGS sequence"/>
</dbReference>
<dbReference type="Pfam" id="PF01808">
    <property type="entry name" value="AICARFT_IMPCHas"/>
    <property type="match status" value="1"/>
</dbReference>
<reference evidence="10 11" key="1">
    <citation type="submission" date="2023-12" db="EMBL/GenBank/DDBJ databases">
        <title>Baltic Sea Cyanobacteria.</title>
        <authorList>
            <person name="Delbaje E."/>
            <person name="Fewer D.P."/>
            <person name="Shishido T.K."/>
        </authorList>
    </citation>
    <scope>NUCLEOTIDE SEQUENCE [LARGE SCALE GENOMIC DNA]</scope>
    <source>
        <strain evidence="10 11">UHCC 0139</strain>
    </source>
</reference>
<evidence type="ECO:0000256" key="5">
    <source>
        <dbReference type="ARBA" id="ARBA00022755"/>
    </source>
</evidence>
<keyword evidence="6 8" id="KW-0378">Hydrolase</keyword>
<evidence type="ECO:0000256" key="2">
    <source>
        <dbReference type="ARBA" id="ARBA00004954"/>
    </source>
</evidence>
<evidence type="ECO:0000259" key="9">
    <source>
        <dbReference type="PROSITE" id="PS51855"/>
    </source>
</evidence>
<dbReference type="EC" id="3.5.4.10" evidence="8"/>
<organism evidence="10 11">
    <name type="scientific">Cyanobium gracile UHCC 0139</name>
    <dbReference type="NCBI Taxonomy" id="3110308"/>
    <lineage>
        <taxon>Bacteria</taxon>
        <taxon>Bacillati</taxon>
        <taxon>Cyanobacteriota</taxon>
        <taxon>Cyanophyceae</taxon>
        <taxon>Synechococcales</taxon>
        <taxon>Prochlorococcaceae</taxon>
        <taxon>Cyanobium</taxon>
    </lineage>
</organism>
<accession>A0ABU5RU89</accession>
<feature type="domain" description="MGS-like" evidence="9">
    <location>
        <begin position="1"/>
        <end position="145"/>
    </location>
</feature>
<dbReference type="InterPro" id="IPR011607">
    <property type="entry name" value="MGS-like_dom"/>
</dbReference>
<evidence type="ECO:0000256" key="6">
    <source>
        <dbReference type="ARBA" id="ARBA00022801"/>
    </source>
</evidence>
<protein>
    <recommendedName>
        <fullName evidence="8">Bifunctional purine biosynthesis protein PurH</fullName>
    </recommendedName>
    <domain>
        <recommendedName>
            <fullName evidence="8">Phosphoribosylaminoimidazolecarboxamide formyltransferase</fullName>
            <ecNumber evidence="8">2.1.2.3</ecNumber>
        </recommendedName>
        <alternativeName>
            <fullName evidence="8">AICAR transformylase</fullName>
        </alternativeName>
    </domain>
    <domain>
        <recommendedName>
            <fullName evidence="8">IMP cyclohydrolase</fullName>
            <ecNumber evidence="8">3.5.4.10</ecNumber>
        </recommendedName>
        <alternativeName>
            <fullName evidence="8">ATIC</fullName>
        </alternativeName>
        <alternativeName>
            <fullName evidence="8">IMP synthase</fullName>
        </alternativeName>
        <alternativeName>
            <fullName evidence="8">Inosinicase</fullName>
        </alternativeName>
    </domain>
</protein>
<sequence>MAPTALLSVSDKRGLVPLAEGLLAQGYALLSSGGTAAALAAAGLPVTKVAEHTGAPEILGGRVKTLHPRIHGGILARRDDPSHQADLEAQGITTIDVVVVNLYPFRATVADPAVSWETAIETIDIGGPAMVRAAAKNHADVAVLTDPDQYPAFLGALAAGQVDATLRRRLALAAFAHTAAYDAAIASWIDGRLGEEPGQPLRLELPLRQVLRYGENPHQGARWFGEAGMGWGAARQLQGKELSYNNLIDLEAALTTAAAFGYGPGAEPAAVVIKHTNPCGVAIGADTAEALLRALDADRVSAFGGIVALNGPVDGAAAEHLAGLFLECVVAPAFSEEARQRLAAKANLRLLELDPAAVAGAAGALQLRSVLGGVLAQQADDGPADPEAWQVVSERQPSADEWRDLRFAWQVVRHVRSNAILVARGGRTLGVGAGQMNRVGSARLALEAAGEAARGAVLASDGFFPFDDTVLLAAEHGIRAVIQPGGSKRDADSIVACNANDMVMVITGRRHFLH</sequence>
<dbReference type="EMBL" id="JAYGHX010000004">
    <property type="protein sequence ID" value="MEA5391329.1"/>
    <property type="molecule type" value="Genomic_DNA"/>
</dbReference>
<keyword evidence="7 8" id="KW-0511">Multifunctional enzyme</keyword>
<dbReference type="Pfam" id="PF02142">
    <property type="entry name" value="MGS"/>
    <property type="match status" value="1"/>
</dbReference>
<dbReference type="SUPFAM" id="SSF53927">
    <property type="entry name" value="Cytidine deaminase-like"/>
    <property type="match status" value="1"/>
</dbReference>
<dbReference type="GO" id="GO:0003937">
    <property type="term" value="F:IMP cyclohydrolase activity"/>
    <property type="evidence" value="ECO:0007669"/>
    <property type="project" value="UniProtKB-EC"/>
</dbReference>
<dbReference type="CDD" id="cd01421">
    <property type="entry name" value="IMPCH"/>
    <property type="match status" value="1"/>
</dbReference>
<dbReference type="PANTHER" id="PTHR11692">
    <property type="entry name" value="BIFUNCTIONAL PURINE BIOSYNTHESIS PROTEIN PURH"/>
    <property type="match status" value="1"/>
</dbReference>
<comment type="caution">
    <text evidence="10">The sequence shown here is derived from an EMBL/GenBank/DDBJ whole genome shotgun (WGS) entry which is preliminary data.</text>
</comment>
<comment type="similarity">
    <text evidence="3 8">Belongs to the PurH family.</text>
</comment>
<dbReference type="SMART" id="SM00798">
    <property type="entry name" value="AICARFT_IMPCHas"/>
    <property type="match status" value="1"/>
</dbReference>
<dbReference type="HAMAP" id="MF_00139">
    <property type="entry name" value="PurH"/>
    <property type="match status" value="1"/>
</dbReference>
<keyword evidence="4 8" id="KW-0808">Transferase</keyword>
<dbReference type="PIRSF" id="PIRSF000414">
    <property type="entry name" value="AICARFT_IMPCHas"/>
    <property type="match status" value="1"/>
</dbReference>
<dbReference type="Gene3D" id="3.40.50.1380">
    <property type="entry name" value="Methylglyoxal synthase-like domain"/>
    <property type="match status" value="1"/>
</dbReference>
<dbReference type="NCBIfam" id="TIGR00355">
    <property type="entry name" value="purH"/>
    <property type="match status" value="1"/>
</dbReference>
<comment type="catalytic activity">
    <reaction evidence="8">
        <text>IMP + H2O = 5-formamido-1-(5-phospho-D-ribosyl)imidazole-4-carboxamide</text>
        <dbReference type="Rhea" id="RHEA:18445"/>
        <dbReference type="ChEBI" id="CHEBI:15377"/>
        <dbReference type="ChEBI" id="CHEBI:58053"/>
        <dbReference type="ChEBI" id="CHEBI:58467"/>
        <dbReference type="EC" id="3.5.4.10"/>
    </reaction>
</comment>
<comment type="domain">
    <text evidence="8">The IMP cyclohydrolase activity resides in the N-terminal region.</text>
</comment>
<comment type="pathway">
    <text evidence="2 8">Purine metabolism; IMP biosynthesis via de novo pathway; 5-formamido-1-(5-phospho-D-ribosyl)imidazole-4-carboxamide from 5-amino-1-(5-phospho-D-ribosyl)imidazole-4-carboxamide (10-formyl THF route): step 1/1.</text>
</comment>
<evidence type="ECO:0000313" key="10">
    <source>
        <dbReference type="EMBL" id="MEA5391329.1"/>
    </source>
</evidence>
<evidence type="ECO:0000256" key="1">
    <source>
        <dbReference type="ARBA" id="ARBA00004844"/>
    </source>
</evidence>
<evidence type="ECO:0000256" key="7">
    <source>
        <dbReference type="ARBA" id="ARBA00023268"/>
    </source>
</evidence>
<dbReference type="PANTHER" id="PTHR11692:SF0">
    <property type="entry name" value="BIFUNCTIONAL PURINE BIOSYNTHESIS PROTEIN ATIC"/>
    <property type="match status" value="1"/>
</dbReference>
<proteinExistence type="inferred from homology"/>
<keyword evidence="5 8" id="KW-0658">Purine biosynthesis</keyword>
<comment type="pathway">
    <text evidence="1 8">Purine metabolism; IMP biosynthesis via de novo pathway; IMP from 5-formamido-1-(5-phospho-D-ribosyl)imidazole-4-carboxamide: step 1/1.</text>
</comment>
<dbReference type="Gene3D" id="3.40.140.20">
    <property type="match status" value="2"/>
</dbReference>
<dbReference type="GO" id="GO:0004643">
    <property type="term" value="F:phosphoribosylaminoimidazolecarboxamide formyltransferase activity"/>
    <property type="evidence" value="ECO:0007669"/>
    <property type="project" value="UniProtKB-EC"/>
</dbReference>
<dbReference type="InterPro" id="IPR024051">
    <property type="entry name" value="AICAR_Tfase_dup_dom_sf"/>
</dbReference>
<dbReference type="InterPro" id="IPR036914">
    <property type="entry name" value="MGS-like_dom_sf"/>
</dbReference>
<dbReference type="NCBIfam" id="NF002049">
    <property type="entry name" value="PRK00881.1"/>
    <property type="match status" value="1"/>
</dbReference>